<evidence type="ECO:0000313" key="2">
    <source>
        <dbReference type="EMBL" id="GIL40184.1"/>
    </source>
</evidence>
<protein>
    <recommendedName>
        <fullName evidence="4">DUF2975 domain-containing protein</fullName>
    </recommendedName>
</protein>
<evidence type="ECO:0000256" key="1">
    <source>
        <dbReference type="SAM" id="Phobius"/>
    </source>
</evidence>
<keyword evidence="3" id="KW-1185">Reference proteome</keyword>
<feature type="transmembrane region" description="Helical" evidence="1">
    <location>
        <begin position="155"/>
        <end position="174"/>
    </location>
</feature>
<dbReference type="Proteomes" id="UP000681075">
    <property type="component" value="Unassembled WGS sequence"/>
</dbReference>
<name>A0A8S8XBV2_9PROT</name>
<dbReference type="EMBL" id="BOPV01000001">
    <property type="protein sequence ID" value="GIL40184.1"/>
    <property type="molecule type" value="Genomic_DNA"/>
</dbReference>
<accession>A0A8S8XBV2</accession>
<evidence type="ECO:0000313" key="3">
    <source>
        <dbReference type="Proteomes" id="UP000681075"/>
    </source>
</evidence>
<dbReference type="AlphaFoldDB" id="A0A8S8XBV2"/>
<dbReference type="InterPro" id="IPR021354">
    <property type="entry name" value="DUF2975"/>
</dbReference>
<gene>
    <name evidence="2" type="ORF">TMPK1_24210</name>
</gene>
<keyword evidence="1" id="KW-1133">Transmembrane helix</keyword>
<evidence type="ECO:0008006" key="4">
    <source>
        <dbReference type="Google" id="ProtNLM"/>
    </source>
</evidence>
<proteinExistence type="predicted"/>
<feature type="transmembrane region" description="Helical" evidence="1">
    <location>
        <begin position="67"/>
        <end position="88"/>
    </location>
</feature>
<reference evidence="2" key="1">
    <citation type="submission" date="2021-02" db="EMBL/GenBank/DDBJ databases">
        <title>Genome sequence of Rhodospirillales sp. strain TMPK1 isolated from soil.</title>
        <authorList>
            <person name="Nakai R."/>
            <person name="Kusada H."/>
            <person name="Tamaki H."/>
        </authorList>
    </citation>
    <scope>NUCLEOTIDE SEQUENCE</scope>
    <source>
        <strain evidence="2">TMPK1</strain>
    </source>
</reference>
<dbReference type="Pfam" id="PF11188">
    <property type="entry name" value="DUF2975"/>
    <property type="match status" value="1"/>
</dbReference>
<feature type="transmembrane region" description="Helical" evidence="1">
    <location>
        <begin position="118"/>
        <end position="139"/>
    </location>
</feature>
<organism evidence="2 3">
    <name type="scientific">Roseiterribacter gracilis</name>
    <dbReference type="NCBI Taxonomy" id="2812848"/>
    <lineage>
        <taxon>Bacteria</taxon>
        <taxon>Pseudomonadati</taxon>
        <taxon>Pseudomonadota</taxon>
        <taxon>Alphaproteobacteria</taxon>
        <taxon>Rhodospirillales</taxon>
        <taxon>Roseiterribacteraceae</taxon>
        <taxon>Roseiterribacter</taxon>
    </lineage>
</organism>
<sequence>MVSNVLALTQVDETRLAKTSRRLAVCFTFFGVAALVAPVVAALLVGRNSNFTIDEYWVKNLPAEISALQRVALMIAGVVLALPSAFACKAVRDLFRLYARGEFFATENINCLRRIARALLWTAASVMLGGGVMSAIAALPKHEINIMLGVRGTDLILFAVAGVVYAIAHVMELARDAEEERSQFV</sequence>
<feature type="transmembrane region" description="Helical" evidence="1">
    <location>
        <begin position="23"/>
        <end position="47"/>
    </location>
</feature>
<keyword evidence="1" id="KW-0472">Membrane</keyword>
<comment type="caution">
    <text evidence="2">The sequence shown here is derived from an EMBL/GenBank/DDBJ whole genome shotgun (WGS) entry which is preliminary data.</text>
</comment>
<keyword evidence="1" id="KW-0812">Transmembrane</keyword>